<accession>A0ACB5UQZ0</accession>
<proteinExistence type="predicted"/>
<protein>
    <submittedName>
        <fullName evidence="1">Uncharacterized protein</fullName>
    </submittedName>
</protein>
<name>A0ACB5UQZ0_9FIRM</name>
<keyword evidence="2" id="KW-1185">Reference proteome</keyword>
<organism evidence="1 2">
    <name type="scientific">Vallitalea maricola</name>
    <dbReference type="NCBI Taxonomy" id="3074433"/>
    <lineage>
        <taxon>Bacteria</taxon>
        <taxon>Bacillati</taxon>
        <taxon>Bacillota</taxon>
        <taxon>Clostridia</taxon>
        <taxon>Lachnospirales</taxon>
        <taxon>Vallitaleaceae</taxon>
        <taxon>Vallitalea</taxon>
    </lineage>
</organism>
<sequence>MRKIVLLLVSTLTLLGTMNVNASSDINSSESYSMDIESFQKGDLDKFESKDVNVKSIKAQEDSLEISFSIEDDDIIISALPKCINYRGDILYFESKIISDKFDVLCVSIEENLQDTFTVSKNNTSLNTDAFIKVILKDRTADKLLITEINDIKNLKINKFEVKEENNDLQYWYTKIVTPIVSELEDDERSTYSLMSNGMIIDYGSYLHIYSYYVMGNKINHYMKVYRALHYPAYISEDSIGTEFYTEIKIAEKKTISTDLPSYNNPTDSCLSIFTPSFKVAINGGGAYISAHWSNGKVHQAAQFDCSILWSYVPYVNDIAKILNSYSNNTTVEKETTYDIFDQLGSGYVKEAQSRITEHLLDTSHCYISKWDLLRTAYTGGEITIEAEYEYMVNVSFDPGDNYVVNKTTTKTIIEK</sequence>
<comment type="caution">
    <text evidence="1">The sequence shown here is derived from an EMBL/GenBank/DDBJ whole genome shotgun (WGS) entry which is preliminary data.</text>
</comment>
<gene>
    <name evidence="1" type="ORF">AN2V17_41360</name>
</gene>
<reference evidence="1" key="1">
    <citation type="submission" date="2023-09" db="EMBL/GenBank/DDBJ databases">
        <title>Vallitalea sediminicola and Vallitalea maricola sp. nov., anaerobic bacteria isolated from marine sediment.</title>
        <authorList>
            <person name="Hirano S."/>
            <person name="Maeda A."/>
            <person name="Terahara T."/>
            <person name="Mori K."/>
            <person name="Hamada M."/>
            <person name="Matsumoto R."/>
            <person name="Kobayashi T."/>
        </authorList>
    </citation>
    <scope>NUCLEOTIDE SEQUENCE</scope>
    <source>
        <strain evidence="1">AN17-2</strain>
    </source>
</reference>
<dbReference type="EMBL" id="BTPU01000086">
    <property type="protein sequence ID" value="GMQ64896.1"/>
    <property type="molecule type" value="Genomic_DNA"/>
</dbReference>
<evidence type="ECO:0000313" key="2">
    <source>
        <dbReference type="Proteomes" id="UP001374599"/>
    </source>
</evidence>
<dbReference type="Proteomes" id="UP001374599">
    <property type="component" value="Unassembled WGS sequence"/>
</dbReference>
<evidence type="ECO:0000313" key="1">
    <source>
        <dbReference type="EMBL" id="GMQ64896.1"/>
    </source>
</evidence>